<proteinExistence type="predicted"/>
<comment type="caution">
    <text evidence="2">The sequence shown here is derived from an EMBL/GenBank/DDBJ whole genome shotgun (WGS) entry which is preliminary data.</text>
</comment>
<evidence type="ECO:0000313" key="3">
    <source>
        <dbReference type="Proteomes" id="UP000886595"/>
    </source>
</evidence>
<feature type="compositionally biased region" description="Low complexity" evidence="1">
    <location>
        <begin position="82"/>
        <end position="97"/>
    </location>
</feature>
<gene>
    <name evidence="2" type="ORF">Bca52824_054952</name>
</gene>
<feature type="compositionally biased region" description="Basic residues" evidence="1">
    <location>
        <begin position="48"/>
        <end position="63"/>
    </location>
</feature>
<accession>A0A8X7R8X7</accession>
<name>A0A8X7R8X7_BRACI</name>
<organism evidence="2 3">
    <name type="scientific">Brassica carinata</name>
    <name type="common">Ethiopian mustard</name>
    <name type="synonym">Abyssinian cabbage</name>
    <dbReference type="NCBI Taxonomy" id="52824"/>
    <lineage>
        <taxon>Eukaryota</taxon>
        <taxon>Viridiplantae</taxon>
        <taxon>Streptophyta</taxon>
        <taxon>Embryophyta</taxon>
        <taxon>Tracheophyta</taxon>
        <taxon>Spermatophyta</taxon>
        <taxon>Magnoliopsida</taxon>
        <taxon>eudicotyledons</taxon>
        <taxon>Gunneridae</taxon>
        <taxon>Pentapetalae</taxon>
        <taxon>rosids</taxon>
        <taxon>malvids</taxon>
        <taxon>Brassicales</taxon>
        <taxon>Brassicaceae</taxon>
        <taxon>Brassiceae</taxon>
        <taxon>Brassica</taxon>
    </lineage>
</organism>
<keyword evidence="3" id="KW-1185">Reference proteome</keyword>
<reference evidence="2 3" key="1">
    <citation type="submission" date="2020-02" db="EMBL/GenBank/DDBJ databases">
        <authorList>
            <person name="Ma Q."/>
            <person name="Huang Y."/>
            <person name="Song X."/>
            <person name="Pei D."/>
        </authorList>
    </citation>
    <scope>NUCLEOTIDE SEQUENCE [LARGE SCALE GENOMIC DNA]</scope>
    <source>
        <strain evidence="2">Sxm20200214</strain>
        <tissue evidence="2">Leaf</tissue>
    </source>
</reference>
<feature type="region of interest" description="Disordered" evidence="1">
    <location>
        <begin position="1"/>
        <end position="97"/>
    </location>
</feature>
<evidence type="ECO:0000256" key="1">
    <source>
        <dbReference type="SAM" id="MobiDB-lite"/>
    </source>
</evidence>
<protein>
    <submittedName>
        <fullName evidence="2">Uncharacterized protein</fullName>
    </submittedName>
</protein>
<evidence type="ECO:0000313" key="2">
    <source>
        <dbReference type="EMBL" id="KAG2283732.1"/>
    </source>
</evidence>
<dbReference type="Proteomes" id="UP000886595">
    <property type="component" value="Unassembled WGS sequence"/>
</dbReference>
<dbReference type="EMBL" id="JAAMPC010000011">
    <property type="protein sequence ID" value="KAG2283732.1"/>
    <property type="molecule type" value="Genomic_DNA"/>
</dbReference>
<sequence length="97" mass="10473">MASASKNPFSMKPPRPPSSLAASTTPWPPPQPSPKFGSLTLTLAQTPRHPHQIHRSRCHQRTKPSRDPVTSRARSFSGADRTTSSSSPSATETITGR</sequence>
<dbReference type="AlphaFoldDB" id="A0A8X7R8X7"/>